<dbReference type="PANTHER" id="PTHR43788">
    <property type="entry name" value="DNA2/NAM7 HELICASE FAMILY MEMBER"/>
    <property type="match status" value="1"/>
</dbReference>
<dbReference type="InterPro" id="IPR050534">
    <property type="entry name" value="Coronavir_polyprotein_1ab"/>
</dbReference>
<proteinExistence type="predicted"/>
<feature type="domain" description="DNA2/NAM7 helicase-like C-terminal" evidence="5">
    <location>
        <begin position="4"/>
        <end position="88"/>
    </location>
</feature>
<organism evidence="6 7">
    <name type="scientific">Ancylostoma duodenale</name>
    <dbReference type="NCBI Taxonomy" id="51022"/>
    <lineage>
        <taxon>Eukaryota</taxon>
        <taxon>Metazoa</taxon>
        <taxon>Ecdysozoa</taxon>
        <taxon>Nematoda</taxon>
        <taxon>Chromadorea</taxon>
        <taxon>Rhabditida</taxon>
        <taxon>Rhabditina</taxon>
        <taxon>Rhabditomorpha</taxon>
        <taxon>Strongyloidea</taxon>
        <taxon>Ancylostomatidae</taxon>
        <taxon>Ancylostomatinae</taxon>
        <taxon>Ancylostoma</taxon>
    </lineage>
</organism>
<dbReference type="InterPro" id="IPR027417">
    <property type="entry name" value="P-loop_NTPase"/>
</dbReference>
<keyword evidence="2" id="KW-0378">Hydrolase</keyword>
<keyword evidence="3" id="KW-0347">Helicase</keyword>
<evidence type="ECO:0000313" key="6">
    <source>
        <dbReference type="EMBL" id="KIH59380.1"/>
    </source>
</evidence>
<dbReference type="Gene3D" id="3.40.50.300">
    <property type="entry name" value="P-loop containing nucleotide triphosphate hydrolases"/>
    <property type="match status" value="1"/>
</dbReference>
<sequence length="123" mass="13649">MGKGISPASICIVSFHKEQLRRLEDYAARVGVELGTVDSVQGREKDIVILLTTRTDFNPLTAEFLNDPRRMKVALTRSRHGQLVLGHVQSLRRVNFWSVVLTWAAARNAIVPAADFGSYLSAV</sequence>
<dbReference type="OrthoDB" id="5851052at2759"/>
<dbReference type="SUPFAM" id="SSF52540">
    <property type="entry name" value="P-loop containing nucleoside triphosphate hydrolases"/>
    <property type="match status" value="1"/>
</dbReference>
<dbReference type="GO" id="GO:0005524">
    <property type="term" value="F:ATP binding"/>
    <property type="evidence" value="ECO:0007669"/>
    <property type="project" value="UniProtKB-KW"/>
</dbReference>
<dbReference type="Pfam" id="PF13087">
    <property type="entry name" value="AAA_12"/>
    <property type="match status" value="1"/>
</dbReference>
<keyword evidence="1" id="KW-0547">Nucleotide-binding</keyword>
<protein>
    <recommendedName>
        <fullName evidence="5">DNA2/NAM7 helicase-like C-terminal domain-containing protein</fullName>
    </recommendedName>
</protein>
<dbReference type="AlphaFoldDB" id="A0A0C2GE12"/>
<evidence type="ECO:0000256" key="4">
    <source>
        <dbReference type="ARBA" id="ARBA00022840"/>
    </source>
</evidence>
<dbReference type="InterPro" id="IPR041679">
    <property type="entry name" value="DNA2/NAM7-like_C"/>
</dbReference>
<dbReference type="PANTHER" id="PTHR43788:SF16">
    <property type="entry name" value="HELICASE WITH ZINC FINGER 2"/>
    <property type="match status" value="1"/>
</dbReference>
<dbReference type="EMBL" id="KN732020">
    <property type="protein sequence ID" value="KIH59380.1"/>
    <property type="molecule type" value="Genomic_DNA"/>
</dbReference>
<evidence type="ECO:0000256" key="1">
    <source>
        <dbReference type="ARBA" id="ARBA00022741"/>
    </source>
</evidence>
<gene>
    <name evidence="6" type="ORF">ANCDUO_10390</name>
</gene>
<keyword evidence="4" id="KW-0067">ATP-binding</keyword>
<dbReference type="GO" id="GO:0016787">
    <property type="term" value="F:hydrolase activity"/>
    <property type="evidence" value="ECO:0007669"/>
    <property type="project" value="UniProtKB-KW"/>
</dbReference>
<evidence type="ECO:0000256" key="2">
    <source>
        <dbReference type="ARBA" id="ARBA00022801"/>
    </source>
</evidence>
<dbReference type="CDD" id="cd18808">
    <property type="entry name" value="SF1_C_Upf1"/>
    <property type="match status" value="1"/>
</dbReference>
<name>A0A0C2GE12_9BILA</name>
<dbReference type="InterPro" id="IPR047187">
    <property type="entry name" value="SF1_C_Upf1"/>
</dbReference>
<keyword evidence="7" id="KW-1185">Reference proteome</keyword>
<evidence type="ECO:0000259" key="5">
    <source>
        <dbReference type="Pfam" id="PF13087"/>
    </source>
</evidence>
<reference evidence="6 7" key="1">
    <citation type="submission" date="2013-12" db="EMBL/GenBank/DDBJ databases">
        <title>Draft genome of the parsitic nematode Ancylostoma duodenale.</title>
        <authorList>
            <person name="Mitreva M."/>
        </authorList>
    </citation>
    <scope>NUCLEOTIDE SEQUENCE [LARGE SCALE GENOMIC DNA]</scope>
    <source>
        <strain evidence="6 7">Zhejiang</strain>
    </source>
</reference>
<accession>A0A0C2GE12</accession>
<dbReference type="Proteomes" id="UP000054047">
    <property type="component" value="Unassembled WGS sequence"/>
</dbReference>
<dbReference type="GO" id="GO:0043139">
    <property type="term" value="F:5'-3' DNA helicase activity"/>
    <property type="evidence" value="ECO:0007669"/>
    <property type="project" value="TreeGrafter"/>
</dbReference>
<evidence type="ECO:0000256" key="3">
    <source>
        <dbReference type="ARBA" id="ARBA00022806"/>
    </source>
</evidence>
<evidence type="ECO:0000313" key="7">
    <source>
        <dbReference type="Proteomes" id="UP000054047"/>
    </source>
</evidence>